<dbReference type="NCBIfam" id="TIGR04056">
    <property type="entry name" value="OMP_RagA_SusC"/>
    <property type="match status" value="1"/>
</dbReference>
<evidence type="ECO:0000313" key="13">
    <source>
        <dbReference type="EMBL" id="MFC4233444.1"/>
    </source>
</evidence>
<dbReference type="InterPro" id="IPR036942">
    <property type="entry name" value="Beta-barrel_TonB_sf"/>
</dbReference>
<feature type="domain" description="TonB-dependent receptor-like beta-barrel" evidence="11">
    <location>
        <begin position="426"/>
        <end position="978"/>
    </location>
</feature>
<evidence type="ECO:0000256" key="7">
    <source>
        <dbReference type="ARBA" id="ARBA00023237"/>
    </source>
</evidence>
<dbReference type="InterPro" id="IPR012910">
    <property type="entry name" value="Plug_dom"/>
</dbReference>
<dbReference type="Gene3D" id="2.60.40.1120">
    <property type="entry name" value="Carboxypeptidase-like, regulatory domain"/>
    <property type="match status" value="1"/>
</dbReference>
<dbReference type="Pfam" id="PF00593">
    <property type="entry name" value="TonB_dep_Rec_b-barrel"/>
    <property type="match status" value="1"/>
</dbReference>
<keyword evidence="6 8" id="KW-0472">Membrane</keyword>
<feature type="signal peptide" evidence="10">
    <location>
        <begin position="1"/>
        <end position="20"/>
    </location>
</feature>
<protein>
    <submittedName>
        <fullName evidence="13">SusC/RagA family TonB-linked outer membrane protein</fullName>
    </submittedName>
</protein>
<dbReference type="Proteomes" id="UP001595906">
    <property type="component" value="Unassembled WGS sequence"/>
</dbReference>
<dbReference type="InterPro" id="IPR000531">
    <property type="entry name" value="Beta-barrel_TonB"/>
</dbReference>
<evidence type="ECO:0000256" key="6">
    <source>
        <dbReference type="ARBA" id="ARBA00023136"/>
    </source>
</evidence>
<keyword evidence="4 8" id="KW-0812">Transmembrane</keyword>
<keyword evidence="5 9" id="KW-0798">TonB box</keyword>
<reference evidence="14" key="1">
    <citation type="journal article" date="2019" name="Int. J. Syst. Evol. Microbiol.">
        <title>The Global Catalogue of Microorganisms (GCM) 10K type strain sequencing project: providing services to taxonomists for standard genome sequencing and annotation.</title>
        <authorList>
            <consortium name="The Broad Institute Genomics Platform"/>
            <consortium name="The Broad Institute Genome Sequencing Center for Infectious Disease"/>
            <person name="Wu L."/>
            <person name="Ma J."/>
        </authorList>
    </citation>
    <scope>NUCLEOTIDE SEQUENCE [LARGE SCALE GENOMIC DNA]</scope>
    <source>
        <strain evidence="14">CECT 8010</strain>
    </source>
</reference>
<comment type="similarity">
    <text evidence="8 9">Belongs to the TonB-dependent receptor family.</text>
</comment>
<dbReference type="RefSeq" id="WP_379015719.1">
    <property type="nucleotide sequence ID" value="NZ_JBHSDC010000029.1"/>
</dbReference>
<evidence type="ECO:0000256" key="8">
    <source>
        <dbReference type="PROSITE-ProRule" id="PRU01360"/>
    </source>
</evidence>
<dbReference type="Gene3D" id="2.170.130.10">
    <property type="entry name" value="TonB-dependent receptor, plug domain"/>
    <property type="match status" value="1"/>
</dbReference>
<organism evidence="13 14">
    <name type="scientific">Parasediminibacterium paludis</name>
    <dbReference type="NCBI Taxonomy" id="908966"/>
    <lineage>
        <taxon>Bacteria</taxon>
        <taxon>Pseudomonadati</taxon>
        <taxon>Bacteroidota</taxon>
        <taxon>Chitinophagia</taxon>
        <taxon>Chitinophagales</taxon>
        <taxon>Chitinophagaceae</taxon>
        <taxon>Parasediminibacterium</taxon>
    </lineage>
</organism>
<evidence type="ECO:0000256" key="3">
    <source>
        <dbReference type="ARBA" id="ARBA00022452"/>
    </source>
</evidence>
<dbReference type="Pfam" id="PF07715">
    <property type="entry name" value="Plug"/>
    <property type="match status" value="1"/>
</dbReference>
<dbReference type="Gene3D" id="2.40.170.20">
    <property type="entry name" value="TonB-dependent receptor, beta-barrel domain"/>
    <property type="match status" value="1"/>
</dbReference>
<keyword evidence="3 8" id="KW-1134">Transmembrane beta strand</keyword>
<dbReference type="InterPro" id="IPR037066">
    <property type="entry name" value="Plug_dom_sf"/>
</dbReference>
<comment type="caution">
    <text evidence="13">The sequence shown here is derived from an EMBL/GenBank/DDBJ whole genome shotgun (WGS) entry which is preliminary data.</text>
</comment>
<accession>A0ABV8Q281</accession>
<keyword evidence="2 8" id="KW-0813">Transport</keyword>
<gene>
    <name evidence="13" type="ORF">ACFOW1_16200</name>
</gene>
<dbReference type="NCBIfam" id="TIGR04057">
    <property type="entry name" value="SusC_RagA_signa"/>
    <property type="match status" value="1"/>
</dbReference>
<evidence type="ECO:0000259" key="11">
    <source>
        <dbReference type="Pfam" id="PF00593"/>
    </source>
</evidence>
<dbReference type="InterPro" id="IPR008969">
    <property type="entry name" value="CarboxyPept-like_regulatory"/>
</dbReference>
<dbReference type="PROSITE" id="PS52016">
    <property type="entry name" value="TONB_DEPENDENT_REC_3"/>
    <property type="match status" value="1"/>
</dbReference>
<dbReference type="InterPro" id="IPR023996">
    <property type="entry name" value="TonB-dep_OMP_SusC/RagA"/>
</dbReference>
<feature type="chain" id="PRO_5046359552" evidence="10">
    <location>
        <begin position="21"/>
        <end position="1018"/>
    </location>
</feature>
<dbReference type="SUPFAM" id="SSF56935">
    <property type="entry name" value="Porins"/>
    <property type="match status" value="1"/>
</dbReference>
<keyword evidence="10" id="KW-0732">Signal</keyword>
<dbReference type="Pfam" id="PF13715">
    <property type="entry name" value="CarbopepD_reg_2"/>
    <property type="match status" value="1"/>
</dbReference>
<comment type="subcellular location">
    <subcellularLocation>
        <location evidence="1 8">Cell outer membrane</location>
        <topology evidence="1 8">Multi-pass membrane protein</topology>
    </subcellularLocation>
</comment>
<feature type="domain" description="TonB-dependent receptor plug" evidence="12">
    <location>
        <begin position="113"/>
        <end position="239"/>
    </location>
</feature>
<evidence type="ECO:0000256" key="2">
    <source>
        <dbReference type="ARBA" id="ARBA00022448"/>
    </source>
</evidence>
<evidence type="ECO:0000256" key="1">
    <source>
        <dbReference type="ARBA" id="ARBA00004571"/>
    </source>
</evidence>
<evidence type="ECO:0000256" key="10">
    <source>
        <dbReference type="SAM" id="SignalP"/>
    </source>
</evidence>
<evidence type="ECO:0000256" key="9">
    <source>
        <dbReference type="RuleBase" id="RU003357"/>
    </source>
</evidence>
<evidence type="ECO:0000256" key="5">
    <source>
        <dbReference type="ARBA" id="ARBA00023077"/>
    </source>
</evidence>
<name>A0ABV8Q281_9BACT</name>
<keyword evidence="14" id="KW-1185">Reference proteome</keyword>
<proteinExistence type="inferred from homology"/>
<dbReference type="InterPro" id="IPR023997">
    <property type="entry name" value="TonB-dep_OMP_SusC/RagA_CS"/>
</dbReference>
<dbReference type="EMBL" id="JBHSDC010000029">
    <property type="protein sequence ID" value="MFC4233444.1"/>
    <property type="molecule type" value="Genomic_DNA"/>
</dbReference>
<evidence type="ECO:0000313" key="14">
    <source>
        <dbReference type="Proteomes" id="UP001595906"/>
    </source>
</evidence>
<evidence type="ECO:0000259" key="12">
    <source>
        <dbReference type="Pfam" id="PF07715"/>
    </source>
</evidence>
<keyword evidence="7 8" id="KW-0998">Cell outer membrane</keyword>
<dbReference type="InterPro" id="IPR039426">
    <property type="entry name" value="TonB-dep_rcpt-like"/>
</dbReference>
<evidence type="ECO:0000256" key="4">
    <source>
        <dbReference type="ARBA" id="ARBA00022692"/>
    </source>
</evidence>
<sequence>MRKLCTLLMCFLVAVTQLLAQTKTITGKIVDEKGTPVVNASVLVKGTTKGTTTSQDGSFTLSVPSTAKALVISSVNFTTQEVTIKSTSVNVTLQSSTSSLDEVVVVGYGTQKKSNLTASVVNVGGKVVENTPMSSVDQMLQGKVAGLQSVASTGQVGANQLVRIRGVGSFGLGSSQPLYIVDGVQINSGDLSNGNGGGFNINPSTNVLAALNSDDIENISVLKDAAATSIYGSRGSNGVIIITTKSGKVGKTQFRFDTEIGNNTVIKMPEAGRPLAAADWFTLLREGLVNSGASQASIDATMANYGYGSNIDTHWLDLVTQTGTQEQYNLSANGGDAKTKFYLSGGLFKQQGTTIATDLQRITGTLKITHNASDKLSFTTNAKVGDVVQNSALASSGISGGGGYFGNPGYVSLVLRPTQNPYNADGSFNISTNNNYGFPAHYNPLYVAANDKRYLKRLSLIGGETVEYKIIKDLKFTSNIGLQYTSDEEYQYNNPFMGDGSGSSGAATSINTRNFLWDWYNQFDYHLDLIKSKKFVVDLKAGYEAIKNSRSQLIGSVNSFPPKVDLYSSENAATSTQGNQYLSDYAFASIYSGANFSLLDKYSLSASYRRDGSSRFGSNNIYGNFYSVGASWNVINEDFMKNVKFITGLKLKGSYGTQGNAEIGNYQWRPTYSYGANYNGVAGGTFNNIGNVNLTWEKLKQSNIGIEVSFLKSRITVNADLYKRTTEGALIGQKISPTTGFSSFINNAAGMENKGFEISVNLIPVQVKDFTWQINFNISHNTNTVTSLPAGDQANPQSSSYLLRQGQDFYAFYTRAWAGVNPDNGAAQWYTDSTKSTITTNRANAKLFLVGKSASPKYFGGLGNTFTFKNFSLSFDFYYNYGNYIQEGYAQYFLDGTYPTRGKYAENLKRWQNKGDITDVPKYVYGNTTNSSSGSDRLLYKGDYIRLRNLQLAYKLDNKAILSKLHVSAVNFYVRGTNLWTKTYDDRLLSDPEQGVLGQSNQSVLPSKSATVGLNITF</sequence>
<dbReference type="SUPFAM" id="SSF49464">
    <property type="entry name" value="Carboxypeptidase regulatory domain-like"/>
    <property type="match status" value="1"/>
</dbReference>